<gene>
    <name evidence="1" type="ORF">POPTR_017G117625</name>
</gene>
<name>A0A3N7HUG6_POPTR</name>
<accession>A0A3N7HUG6</accession>
<evidence type="ECO:0000313" key="2">
    <source>
        <dbReference type="Proteomes" id="UP000006729"/>
    </source>
</evidence>
<dbReference type="InParanoid" id="A0A3N7HUG6"/>
<reference evidence="1 2" key="1">
    <citation type="journal article" date="2006" name="Science">
        <title>The genome of black cottonwood, Populus trichocarpa (Torr. &amp; Gray).</title>
        <authorList>
            <person name="Tuskan G.A."/>
            <person name="Difazio S."/>
            <person name="Jansson S."/>
            <person name="Bohlmann J."/>
            <person name="Grigoriev I."/>
            <person name="Hellsten U."/>
            <person name="Putnam N."/>
            <person name="Ralph S."/>
            <person name="Rombauts S."/>
            <person name="Salamov A."/>
            <person name="Schein J."/>
            <person name="Sterck L."/>
            <person name="Aerts A."/>
            <person name="Bhalerao R.R."/>
            <person name="Bhalerao R.P."/>
            <person name="Blaudez D."/>
            <person name="Boerjan W."/>
            <person name="Brun A."/>
            <person name="Brunner A."/>
            <person name="Busov V."/>
            <person name="Campbell M."/>
            <person name="Carlson J."/>
            <person name="Chalot M."/>
            <person name="Chapman J."/>
            <person name="Chen G.L."/>
            <person name="Cooper D."/>
            <person name="Coutinho P.M."/>
            <person name="Couturier J."/>
            <person name="Covert S."/>
            <person name="Cronk Q."/>
            <person name="Cunningham R."/>
            <person name="Davis J."/>
            <person name="Degroeve S."/>
            <person name="Dejardin A."/>
            <person name="Depamphilis C."/>
            <person name="Detter J."/>
            <person name="Dirks B."/>
            <person name="Dubchak I."/>
            <person name="Duplessis S."/>
            <person name="Ehlting J."/>
            <person name="Ellis B."/>
            <person name="Gendler K."/>
            <person name="Goodstein D."/>
            <person name="Gribskov M."/>
            <person name="Grimwood J."/>
            <person name="Groover A."/>
            <person name="Gunter L."/>
            <person name="Hamberger B."/>
            <person name="Heinze B."/>
            <person name="Helariutta Y."/>
            <person name="Henrissat B."/>
            <person name="Holligan D."/>
            <person name="Holt R."/>
            <person name="Huang W."/>
            <person name="Islam-Faridi N."/>
            <person name="Jones S."/>
            <person name="Jones-Rhoades M."/>
            <person name="Jorgensen R."/>
            <person name="Joshi C."/>
            <person name="Kangasjarvi J."/>
            <person name="Karlsson J."/>
            <person name="Kelleher C."/>
            <person name="Kirkpatrick R."/>
            <person name="Kirst M."/>
            <person name="Kohler A."/>
            <person name="Kalluri U."/>
            <person name="Larimer F."/>
            <person name="Leebens-Mack J."/>
            <person name="Leple J.C."/>
            <person name="Locascio P."/>
            <person name="Lou Y."/>
            <person name="Lucas S."/>
            <person name="Martin F."/>
            <person name="Montanini B."/>
            <person name="Napoli C."/>
            <person name="Nelson D.R."/>
            <person name="Nelson C."/>
            <person name="Nieminen K."/>
            <person name="Nilsson O."/>
            <person name="Pereda V."/>
            <person name="Peter G."/>
            <person name="Philippe R."/>
            <person name="Pilate G."/>
            <person name="Poliakov A."/>
            <person name="Razumovskaya J."/>
            <person name="Richardson P."/>
            <person name="Rinaldi C."/>
            <person name="Ritland K."/>
            <person name="Rouze P."/>
            <person name="Ryaboy D."/>
            <person name="Schmutz J."/>
            <person name="Schrader J."/>
            <person name="Segerman B."/>
            <person name="Shin H."/>
            <person name="Siddiqui A."/>
            <person name="Sterky F."/>
            <person name="Terry A."/>
            <person name="Tsai C.J."/>
            <person name="Uberbacher E."/>
            <person name="Unneberg P."/>
            <person name="Vahala J."/>
            <person name="Wall K."/>
            <person name="Wessler S."/>
            <person name="Yang G."/>
            <person name="Yin T."/>
            <person name="Douglas C."/>
            <person name="Marra M."/>
            <person name="Sandberg G."/>
            <person name="Van de Peer Y."/>
            <person name="Rokhsar D."/>
        </authorList>
    </citation>
    <scope>NUCLEOTIDE SEQUENCE [LARGE SCALE GENOMIC DNA]</scope>
    <source>
        <strain evidence="2">cv. Nisqually</strain>
    </source>
</reference>
<dbReference type="AlphaFoldDB" id="A0A3N7HUG6"/>
<dbReference type="Proteomes" id="UP000006729">
    <property type="component" value="Chromosome 17"/>
</dbReference>
<dbReference type="EMBL" id="CM009306">
    <property type="protein sequence ID" value="RQP02249.1"/>
    <property type="molecule type" value="Genomic_DNA"/>
</dbReference>
<sequence>MTCSLPVVKSLYVGVFPRVFRSGEMTAHLPVAFLNWSSGVRIISPR</sequence>
<protein>
    <submittedName>
        <fullName evidence="1">Uncharacterized protein</fullName>
    </submittedName>
</protein>
<organism evidence="1 2">
    <name type="scientific">Populus trichocarpa</name>
    <name type="common">Western balsam poplar</name>
    <name type="synonym">Populus balsamifera subsp. trichocarpa</name>
    <dbReference type="NCBI Taxonomy" id="3694"/>
    <lineage>
        <taxon>Eukaryota</taxon>
        <taxon>Viridiplantae</taxon>
        <taxon>Streptophyta</taxon>
        <taxon>Embryophyta</taxon>
        <taxon>Tracheophyta</taxon>
        <taxon>Spermatophyta</taxon>
        <taxon>Magnoliopsida</taxon>
        <taxon>eudicotyledons</taxon>
        <taxon>Gunneridae</taxon>
        <taxon>Pentapetalae</taxon>
        <taxon>rosids</taxon>
        <taxon>fabids</taxon>
        <taxon>Malpighiales</taxon>
        <taxon>Salicaceae</taxon>
        <taxon>Saliceae</taxon>
        <taxon>Populus</taxon>
    </lineage>
</organism>
<keyword evidence="2" id="KW-1185">Reference proteome</keyword>
<proteinExistence type="predicted"/>
<evidence type="ECO:0000313" key="1">
    <source>
        <dbReference type="EMBL" id="RQP02249.1"/>
    </source>
</evidence>